<dbReference type="NCBIfam" id="TIGR00675">
    <property type="entry name" value="dcm"/>
    <property type="match status" value="1"/>
</dbReference>
<evidence type="ECO:0000256" key="6">
    <source>
        <dbReference type="PROSITE-ProRule" id="PRU01016"/>
    </source>
</evidence>
<comment type="caution">
    <text evidence="8">The sequence shown here is derived from an EMBL/GenBank/DDBJ whole genome shotgun (WGS) entry which is preliminary data.</text>
</comment>
<dbReference type="Pfam" id="PF00145">
    <property type="entry name" value="DNA_methylase"/>
    <property type="match status" value="1"/>
</dbReference>
<sequence length="208" mass="21847">MEGPRIGSLCSGYGGLDLGVQEVLSGSVVWHCEVDPNAAAILAHHWPGVPNLGDLSAVDFDQVEPVDVLTAGFPCQDVSLAGRRAGIAEGTRSGLWLHVARAIQVLRPELVVIENVRGLLSATAHSSVEPCPWCVGDGSAEPPLRALGAVLGDLARLGYDAEWCCVRASEVGTAHRRERVFIAARPATDADSDVRAGRDRPCGVARAA</sequence>
<dbReference type="GO" id="GO:0003677">
    <property type="term" value="F:DNA binding"/>
    <property type="evidence" value="ECO:0007669"/>
    <property type="project" value="TreeGrafter"/>
</dbReference>
<dbReference type="PANTHER" id="PTHR10629">
    <property type="entry name" value="CYTOSINE-SPECIFIC METHYLTRANSFERASE"/>
    <property type="match status" value="1"/>
</dbReference>
<evidence type="ECO:0000256" key="2">
    <source>
        <dbReference type="ARBA" id="ARBA00022603"/>
    </source>
</evidence>
<name>A0A3L8RK53_STRRN</name>
<dbReference type="GO" id="GO:0009307">
    <property type="term" value="P:DNA restriction-modification system"/>
    <property type="evidence" value="ECO:0007669"/>
    <property type="project" value="UniProtKB-KW"/>
</dbReference>
<dbReference type="PRINTS" id="PR00105">
    <property type="entry name" value="C5METTRFRASE"/>
</dbReference>
<proteinExistence type="inferred from homology"/>
<dbReference type="InterPro" id="IPR050390">
    <property type="entry name" value="C5-Methyltransferase"/>
</dbReference>
<keyword evidence="3 6" id="KW-0808">Transferase</keyword>
<comment type="similarity">
    <text evidence="6 7">Belongs to the class I-like SAM-binding methyltransferase superfamily. C5-methyltransferase family.</text>
</comment>
<evidence type="ECO:0000256" key="1">
    <source>
        <dbReference type="ARBA" id="ARBA00011975"/>
    </source>
</evidence>
<dbReference type="SUPFAM" id="SSF53335">
    <property type="entry name" value="S-adenosyl-L-methionine-dependent methyltransferases"/>
    <property type="match status" value="1"/>
</dbReference>
<dbReference type="GO" id="GO:0032259">
    <property type="term" value="P:methylation"/>
    <property type="evidence" value="ECO:0007669"/>
    <property type="project" value="UniProtKB-KW"/>
</dbReference>
<keyword evidence="4 6" id="KW-0949">S-adenosyl-L-methionine</keyword>
<gene>
    <name evidence="8" type="ORF">D3C57_116790</name>
</gene>
<dbReference type="PROSITE" id="PS51679">
    <property type="entry name" value="SAM_MT_C5"/>
    <property type="match status" value="1"/>
</dbReference>
<reference evidence="8 9" key="1">
    <citation type="journal article" date="2018" name="J. Biol. Chem.">
        <title>Discovery of the actinoplanic acid pathway in Streptomyces rapamycinicus reveals a genetically conserved synergism with rapamycin.</title>
        <authorList>
            <person name="Mrak P."/>
            <person name="Krastel P."/>
            <person name="Pivk Lukancic P."/>
            <person name="Tao J."/>
            <person name="Pistorius D."/>
            <person name="Moore C.M."/>
        </authorList>
    </citation>
    <scope>NUCLEOTIDE SEQUENCE [LARGE SCALE GENOMIC DNA]</scope>
    <source>
        <strain evidence="8 9">NRRL 5491</strain>
    </source>
</reference>
<dbReference type="GO" id="GO:0003886">
    <property type="term" value="F:DNA (cytosine-5-)-methyltransferase activity"/>
    <property type="evidence" value="ECO:0007669"/>
    <property type="project" value="UniProtKB-EC"/>
</dbReference>
<dbReference type="RefSeq" id="WP_167525793.1">
    <property type="nucleotide sequence ID" value="NC_022785.1"/>
</dbReference>
<evidence type="ECO:0000256" key="3">
    <source>
        <dbReference type="ARBA" id="ARBA00022679"/>
    </source>
</evidence>
<dbReference type="InterPro" id="IPR001525">
    <property type="entry name" value="C5_MeTfrase"/>
</dbReference>
<dbReference type="Gene3D" id="3.40.50.150">
    <property type="entry name" value="Vaccinia Virus protein VP39"/>
    <property type="match status" value="1"/>
</dbReference>
<dbReference type="GO" id="GO:0044027">
    <property type="term" value="P:negative regulation of gene expression via chromosomal CpG island methylation"/>
    <property type="evidence" value="ECO:0007669"/>
    <property type="project" value="TreeGrafter"/>
</dbReference>
<evidence type="ECO:0000256" key="4">
    <source>
        <dbReference type="ARBA" id="ARBA00022691"/>
    </source>
</evidence>
<dbReference type="Proteomes" id="UP000281594">
    <property type="component" value="Unassembled WGS sequence"/>
</dbReference>
<dbReference type="AlphaFoldDB" id="A0A3L8RK53"/>
<evidence type="ECO:0000313" key="8">
    <source>
        <dbReference type="EMBL" id="RLV80061.1"/>
    </source>
</evidence>
<protein>
    <recommendedName>
        <fullName evidence="1">DNA (cytosine-5-)-methyltransferase</fullName>
        <ecNumber evidence="1">2.1.1.37</ecNumber>
    </recommendedName>
</protein>
<keyword evidence="5" id="KW-0680">Restriction system</keyword>
<dbReference type="InterPro" id="IPR029063">
    <property type="entry name" value="SAM-dependent_MTases_sf"/>
</dbReference>
<keyword evidence="2 6" id="KW-0489">Methyltransferase</keyword>
<evidence type="ECO:0000256" key="5">
    <source>
        <dbReference type="ARBA" id="ARBA00022747"/>
    </source>
</evidence>
<dbReference type="EC" id="2.1.1.37" evidence="1"/>
<evidence type="ECO:0000313" key="9">
    <source>
        <dbReference type="Proteomes" id="UP000281594"/>
    </source>
</evidence>
<dbReference type="EMBL" id="QYCY01000001">
    <property type="protein sequence ID" value="RLV80061.1"/>
    <property type="molecule type" value="Genomic_DNA"/>
</dbReference>
<dbReference type="PANTHER" id="PTHR10629:SF50">
    <property type="entry name" value="DNA (CYTOSINE-5)-METHYLTRANSFERASE CMT3"/>
    <property type="match status" value="1"/>
</dbReference>
<organism evidence="8 9">
    <name type="scientific">Streptomyces rapamycinicus (strain ATCC 29253 / DSM 41530 / NRRL 5491 / AYB-994)</name>
    <name type="common">Streptomyces hygroscopicus (strain ATCC 29253)</name>
    <dbReference type="NCBI Taxonomy" id="1343740"/>
    <lineage>
        <taxon>Bacteria</taxon>
        <taxon>Bacillati</taxon>
        <taxon>Actinomycetota</taxon>
        <taxon>Actinomycetes</taxon>
        <taxon>Kitasatosporales</taxon>
        <taxon>Streptomycetaceae</taxon>
        <taxon>Streptomyces</taxon>
        <taxon>Streptomyces violaceusniger group</taxon>
    </lineage>
</organism>
<feature type="active site" evidence="6">
    <location>
        <position position="75"/>
    </location>
</feature>
<evidence type="ECO:0000256" key="7">
    <source>
        <dbReference type="RuleBase" id="RU000416"/>
    </source>
</evidence>
<accession>A0A3L8RK53</accession>